<dbReference type="EMBL" id="FNAQ01000009">
    <property type="protein sequence ID" value="SDE36923.1"/>
    <property type="molecule type" value="Genomic_DNA"/>
</dbReference>
<dbReference type="RefSeq" id="WP_171906386.1">
    <property type="nucleotide sequence ID" value="NZ_CALFZY010000008.1"/>
</dbReference>
<accession>A0A1G7CCG4</accession>
<dbReference type="GO" id="GO:0005886">
    <property type="term" value="C:plasma membrane"/>
    <property type="evidence" value="ECO:0007669"/>
    <property type="project" value="UniProtKB-SubCell"/>
</dbReference>
<keyword evidence="4" id="KW-1003">Cell membrane</keyword>
<feature type="transmembrane region" description="Helical" evidence="8">
    <location>
        <begin position="92"/>
        <end position="114"/>
    </location>
</feature>
<feature type="transmembrane region" description="Helical" evidence="8">
    <location>
        <begin position="31"/>
        <end position="49"/>
    </location>
</feature>
<sequence>MRFLDILAPVFLIVLCGALLQRRARLDLQPLTISALYLFAPALTFSALIKQPLDGSALGRISLYMLLYLAIMLLLAGLTGRLLGCDGDSRRALTLAAAMMNIGNFGLPLVYFAFGEAAVATSILVFVLFSLPLGSLAIVIAQGSQADWRSALRNSLQVPIIHAALLALLLQALHLQPPAWLLRPVDLLGQAAVPVMLLLLGMQMARSRWQQVGRLLPAAISLRLLIGPLVGYGLCRLLQIEGLLRDVLLLQTSTPAAVLPLLYALRFGTRPDLLASAIIATTALSALSLTALLYLLPLLP</sequence>
<evidence type="ECO:0000313" key="10">
    <source>
        <dbReference type="Proteomes" id="UP000243205"/>
    </source>
</evidence>
<evidence type="ECO:0000256" key="4">
    <source>
        <dbReference type="ARBA" id="ARBA00022475"/>
    </source>
</evidence>
<evidence type="ECO:0000256" key="7">
    <source>
        <dbReference type="ARBA" id="ARBA00023136"/>
    </source>
</evidence>
<dbReference type="PANTHER" id="PTHR36838:SF1">
    <property type="entry name" value="SLR1864 PROTEIN"/>
    <property type="match status" value="1"/>
</dbReference>
<keyword evidence="10" id="KW-1185">Reference proteome</keyword>
<organism evidence="9 10">
    <name type="scientific">Desulfuromonas thiophila</name>
    <dbReference type="NCBI Taxonomy" id="57664"/>
    <lineage>
        <taxon>Bacteria</taxon>
        <taxon>Pseudomonadati</taxon>
        <taxon>Thermodesulfobacteriota</taxon>
        <taxon>Desulfuromonadia</taxon>
        <taxon>Desulfuromonadales</taxon>
        <taxon>Desulfuromonadaceae</taxon>
        <taxon>Desulfuromonas</taxon>
    </lineage>
</organism>
<evidence type="ECO:0000256" key="6">
    <source>
        <dbReference type="ARBA" id="ARBA00022989"/>
    </source>
</evidence>
<dbReference type="Gene3D" id="1.20.1530.20">
    <property type="match status" value="2"/>
</dbReference>
<keyword evidence="6 8" id="KW-1133">Transmembrane helix</keyword>
<name>A0A1G7CCG4_9BACT</name>
<comment type="subcellular location">
    <subcellularLocation>
        <location evidence="1">Cell membrane</location>
        <topology evidence="1">Multi-pass membrane protein</topology>
    </subcellularLocation>
</comment>
<keyword evidence="7 8" id="KW-0472">Membrane</keyword>
<keyword evidence="5 8" id="KW-0812">Transmembrane</keyword>
<reference evidence="10" key="1">
    <citation type="submission" date="2016-10" db="EMBL/GenBank/DDBJ databases">
        <authorList>
            <person name="Varghese N."/>
            <person name="Submissions S."/>
        </authorList>
    </citation>
    <scope>NUCLEOTIDE SEQUENCE [LARGE SCALE GENOMIC DNA]</scope>
    <source>
        <strain evidence="10">DSM 8987</strain>
    </source>
</reference>
<evidence type="ECO:0000256" key="5">
    <source>
        <dbReference type="ARBA" id="ARBA00022692"/>
    </source>
</evidence>
<gene>
    <name evidence="9" type="ORF">SAMN05661003_10934</name>
</gene>
<proteinExistence type="inferred from homology"/>
<evidence type="ECO:0000256" key="3">
    <source>
        <dbReference type="ARBA" id="ARBA00022448"/>
    </source>
</evidence>
<feature type="transmembrane region" description="Helical" evidence="8">
    <location>
        <begin position="187"/>
        <end position="203"/>
    </location>
</feature>
<evidence type="ECO:0000256" key="8">
    <source>
        <dbReference type="SAM" id="Phobius"/>
    </source>
</evidence>
<dbReference type="STRING" id="57664.SAMN05661003_10934"/>
<dbReference type="Pfam" id="PF03547">
    <property type="entry name" value="Mem_trans"/>
    <property type="match status" value="1"/>
</dbReference>
<feature type="transmembrane region" description="Helical" evidence="8">
    <location>
        <begin position="156"/>
        <end position="175"/>
    </location>
</feature>
<dbReference type="InterPro" id="IPR004776">
    <property type="entry name" value="Mem_transp_PIN-like"/>
</dbReference>
<evidence type="ECO:0008006" key="11">
    <source>
        <dbReference type="Google" id="ProtNLM"/>
    </source>
</evidence>
<feature type="transmembrane region" description="Helical" evidence="8">
    <location>
        <begin position="6"/>
        <end position="24"/>
    </location>
</feature>
<feature type="transmembrane region" description="Helical" evidence="8">
    <location>
        <begin position="61"/>
        <end position="80"/>
    </location>
</feature>
<evidence type="ECO:0000256" key="1">
    <source>
        <dbReference type="ARBA" id="ARBA00004651"/>
    </source>
</evidence>
<feature type="transmembrane region" description="Helical" evidence="8">
    <location>
        <begin position="277"/>
        <end position="296"/>
    </location>
</feature>
<feature type="transmembrane region" description="Helical" evidence="8">
    <location>
        <begin position="120"/>
        <end position="144"/>
    </location>
</feature>
<dbReference type="GO" id="GO:0055085">
    <property type="term" value="P:transmembrane transport"/>
    <property type="evidence" value="ECO:0007669"/>
    <property type="project" value="InterPro"/>
</dbReference>
<keyword evidence="3" id="KW-0813">Transport</keyword>
<evidence type="ECO:0000313" key="9">
    <source>
        <dbReference type="EMBL" id="SDE36923.1"/>
    </source>
</evidence>
<comment type="similarity">
    <text evidence="2">Belongs to the auxin efflux carrier (TC 2.A.69) family.</text>
</comment>
<dbReference type="AlphaFoldDB" id="A0A1G7CCG4"/>
<dbReference type="InterPro" id="IPR038770">
    <property type="entry name" value="Na+/solute_symporter_sf"/>
</dbReference>
<dbReference type="PANTHER" id="PTHR36838">
    <property type="entry name" value="AUXIN EFFLUX CARRIER FAMILY PROTEIN"/>
    <property type="match status" value="1"/>
</dbReference>
<protein>
    <recommendedName>
        <fullName evidence="11">Transporter</fullName>
    </recommendedName>
</protein>
<dbReference type="Proteomes" id="UP000243205">
    <property type="component" value="Unassembled WGS sequence"/>
</dbReference>
<evidence type="ECO:0000256" key="2">
    <source>
        <dbReference type="ARBA" id="ARBA00010145"/>
    </source>
</evidence>